<keyword evidence="2" id="KW-1185">Reference proteome</keyword>
<reference evidence="1 2" key="1">
    <citation type="submission" date="2016-10" db="EMBL/GenBank/DDBJ databases">
        <authorList>
            <person name="de Groot N.N."/>
        </authorList>
    </citation>
    <scope>NUCLEOTIDE SEQUENCE [LARGE SCALE GENOMIC DNA]</scope>
    <source>
        <strain evidence="1 2">CGMCC 1.9156</strain>
    </source>
</reference>
<dbReference type="Proteomes" id="UP000198964">
    <property type="component" value="Unassembled WGS sequence"/>
</dbReference>
<name>A0A1I2HS77_9BACT</name>
<dbReference type="RefSeq" id="WP_093919899.1">
    <property type="nucleotide sequence ID" value="NZ_FONW01000004.1"/>
</dbReference>
<gene>
    <name evidence="1" type="ORF">SAMN05216283_104230</name>
</gene>
<accession>A0A1I2HS77</accession>
<dbReference type="STRING" id="655355.SAMN05216283_104230"/>
<protein>
    <recommendedName>
        <fullName evidence="3">Lipocalin-like domain-containing protein</fullName>
    </recommendedName>
</protein>
<dbReference type="EMBL" id="FONW01000004">
    <property type="protein sequence ID" value="SFF32428.1"/>
    <property type="molecule type" value="Genomic_DNA"/>
</dbReference>
<organism evidence="1 2">
    <name type="scientific">Sunxiuqinia elliptica</name>
    <dbReference type="NCBI Taxonomy" id="655355"/>
    <lineage>
        <taxon>Bacteria</taxon>
        <taxon>Pseudomonadati</taxon>
        <taxon>Bacteroidota</taxon>
        <taxon>Bacteroidia</taxon>
        <taxon>Marinilabiliales</taxon>
        <taxon>Prolixibacteraceae</taxon>
        <taxon>Sunxiuqinia</taxon>
    </lineage>
</organism>
<dbReference type="AlphaFoldDB" id="A0A1I2HS77"/>
<evidence type="ECO:0000313" key="1">
    <source>
        <dbReference type="EMBL" id="SFF32428.1"/>
    </source>
</evidence>
<proteinExistence type="predicted"/>
<sequence length="115" mass="12946">MDISGSWTYHEDFEYGQSTGQVEFTQTGNEVNGVFSFTEEVENNYRIEVTEKVKGTITEDQLLLESLEVTALQNGSPISYLPNTFEIQRISENQMVGSTFDSEAVCGVFVLERKS</sequence>
<evidence type="ECO:0008006" key="3">
    <source>
        <dbReference type="Google" id="ProtNLM"/>
    </source>
</evidence>
<evidence type="ECO:0000313" key="2">
    <source>
        <dbReference type="Proteomes" id="UP000198964"/>
    </source>
</evidence>